<reference evidence="6" key="1">
    <citation type="submission" date="2020-11" db="EMBL/GenBank/DDBJ databases">
        <title>Nocardioides sp. nov., isolated from Soil of Cynanchum wilfordii Hemsley rhizosphere.</title>
        <authorList>
            <person name="Lee J.-S."/>
            <person name="Suh M.K."/>
            <person name="Kim J.-S."/>
        </authorList>
    </citation>
    <scope>NUCLEOTIDE SEQUENCE</scope>
    <source>
        <strain evidence="6">KCTC 19275</strain>
    </source>
</reference>
<keyword evidence="2" id="KW-0328">Glycosyltransferase</keyword>
<keyword evidence="3" id="KW-0808">Transferase</keyword>
<proteinExistence type="inferred from homology"/>
<evidence type="ECO:0000259" key="5">
    <source>
        <dbReference type="Pfam" id="PF21036"/>
    </source>
</evidence>
<dbReference type="RefSeq" id="WP_194708604.1">
    <property type="nucleotide sequence ID" value="NZ_JADKPN010000015.1"/>
</dbReference>
<dbReference type="GO" id="GO:0017000">
    <property type="term" value="P:antibiotic biosynthetic process"/>
    <property type="evidence" value="ECO:0007669"/>
    <property type="project" value="UniProtKB-ARBA"/>
</dbReference>
<name>A0A930VIK8_9ACTN</name>
<evidence type="ECO:0000256" key="3">
    <source>
        <dbReference type="ARBA" id="ARBA00022679"/>
    </source>
</evidence>
<dbReference type="Proteomes" id="UP000640489">
    <property type="component" value="Unassembled WGS sequence"/>
</dbReference>
<accession>A0A930VIK8</accession>
<evidence type="ECO:0000313" key="6">
    <source>
        <dbReference type="EMBL" id="MBF4765425.1"/>
    </source>
</evidence>
<dbReference type="InterPro" id="IPR050426">
    <property type="entry name" value="Glycosyltransferase_28"/>
</dbReference>
<dbReference type="AlphaFoldDB" id="A0A930VIK8"/>
<feature type="domain" description="Erythromycin biosynthesis protein CIII-like N-terminal" evidence="5">
    <location>
        <begin position="23"/>
        <end position="145"/>
    </location>
</feature>
<dbReference type="InterPro" id="IPR002213">
    <property type="entry name" value="UDP_glucos_trans"/>
</dbReference>
<dbReference type="Pfam" id="PF06722">
    <property type="entry name" value="EryCIII-like_C"/>
    <property type="match status" value="1"/>
</dbReference>
<keyword evidence="7" id="KW-1185">Reference proteome</keyword>
<dbReference type="PANTHER" id="PTHR48050">
    <property type="entry name" value="STEROL 3-BETA-GLUCOSYLTRANSFERASE"/>
    <property type="match status" value="1"/>
</dbReference>
<dbReference type="SUPFAM" id="SSF53756">
    <property type="entry name" value="UDP-Glycosyltransferase/glycogen phosphorylase"/>
    <property type="match status" value="1"/>
</dbReference>
<comment type="caution">
    <text evidence="6">The sequence shown here is derived from an EMBL/GenBank/DDBJ whole genome shotgun (WGS) entry which is preliminary data.</text>
</comment>
<feature type="domain" description="Erythromycin biosynthesis protein CIII-like C-terminal" evidence="4">
    <location>
        <begin position="240"/>
        <end position="383"/>
    </location>
</feature>
<sequence>MRALFATTANDGHFGPLVPFLRATAAAGHEVRVAAPASYAAALERAGVVHEPFADAPPELIGPVMGRLPSLPFEEADDTVVREVFGRIDAQAGLPGVVETIERWRPDVVVRESAELASLAAAEGAGLPHAHVCIGMHEIVTRFAEAVLEPLLELDRLVGLPEGTCSSAQAAEVVLSTVPADLDDAVGDALAGVHRFRDPAPAVGDGPLPEPWGDPDLPLVYVTFGSVTASLPPFAGLYREALDALAGIRARVLMTVGRRLDIDGLGPLPANACVVPWWPQADALAHSAAMVGHGGFGTTMGALAAGVPQVVMPIFTSDQLANGLHVAASGAGIAVPMGPGSPARAADALSTLLADASYAEGARGVARSIADLPPASDAVRLLESLVG</sequence>
<evidence type="ECO:0000313" key="7">
    <source>
        <dbReference type="Proteomes" id="UP000640489"/>
    </source>
</evidence>
<gene>
    <name evidence="6" type="ORF">ISU07_20025</name>
</gene>
<evidence type="ECO:0000256" key="1">
    <source>
        <dbReference type="ARBA" id="ARBA00006962"/>
    </source>
</evidence>
<organism evidence="6 7">
    <name type="scientific">Nocardioides islandensis</name>
    <dbReference type="NCBI Taxonomy" id="433663"/>
    <lineage>
        <taxon>Bacteria</taxon>
        <taxon>Bacillati</taxon>
        <taxon>Actinomycetota</taxon>
        <taxon>Actinomycetes</taxon>
        <taxon>Propionibacteriales</taxon>
        <taxon>Nocardioidaceae</taxon>
        <taxon>Nocardioides</taxon>
    </lineage>
</organism>
<dbReference type="InterPro" id="IPR010610">
    <property type="entry name" value="EryCIII-like_C"/>
</dbReference>
<comment type="similarity">
    <text evidence="1">Belongs to the glycosyltransferase 28 family.</text>
</comment>
<protein>
    <submittedName>
        <fullName evidence="6">Glycosyltransferase family 1 protein</fullName>
    </submittedName>
</protein>
<dbReference type="EMBL" id="JADKPN010000015">
    <property type="protein sequence ID" value="MBF4765425.1"/>
    <property type="molecule type" value="Genomic_DNA"/>
</dbReference>
<dbReference type="Gene3D" id="3.40.50.2000">
    <property type="entry name" value="Glycogen Phosphorylase B"/>
    <property type="match status" value="2"/>
</dbReference>
<dbReference type="Pfam" id="PF21036">
    <property type="entry name" value="EryCIII-like_N"/>
    <property type="match status" value="1"/>
</dbReference>
<dbReference type="PANTHER" id="PTHR48050:SF13">
    <property type="entry name" value="STEROL 3-BETA-GLUCOSYLTRANSFERASE UGT80A2"/>
    <property type="match status" value="1"/>
</dbReference>
<dbReference type="CDD" id="cd03784">
    <property type="entry name" value="GT1_Gtf-like"/>
    <property type="match status" value="1"/>
</dbReference>
<dbReference type="InterPro" id="IPR048284">
    <property type="entry name" value="EryCIII-like_N"/>
</dbReference>
<evidence type="ECO:0000259" key="4">
    <source>
        <dbReference type="Pfam" id="PF06722"/>
    </source>
</evidence>
<evidence type="ECO:0000256" key="2">
    <source>
        <dbReference type="ARBA" id="ARBA00022676"/>
    </source>
</evidence>
<dbReference type="GO" id="GO:0008194">
    <property type="term" value="F:UDP-glycosyltransferase activity"/>
    <property type="evidence" value="ECO:0007669"/>
    <property type="project" value="InterPro"/>
</dbReference>
<dbReference type="GO" id="GO:0016758">
    <property type="term" value="F:hexosyltransferase activity"/>
    <property type="evidence" value="ECO:0007669"/>
    <property type="project" value="UniProtKB-ARBA"/>
</dbReference>